<feature type="domain" description="PTS EIIC type-1" evidence="14">
    <location>
        <begin position="124"/>
        <end position="493"/>
    </location>
</feature>
<dbReference type="PROSITE" id="PS01035">
    <property type="entry name" value="PTS_EIIB_TYPE_1_CYS"/>
    <property type="match status" value="1"/>
</dbReference>
<keyword evidence="8" id="KW-0418">Kinase</keyword>
<dbReference type="InterPro" id="IPR018113">
    <property type="entry name" value="PTrfase_EIIB_Cys"/>
</dbReference>
<keyword evidence="6" id="KW-0598">Phosphotransferase system</keyword>
<feature type="transmembrane region" description="Helical" evidence="12">
    <location>
        <begin position="432"/>
        <end position="449"/>
    </location>
</feature>
<evidence type="ECO:0000256" key="1">
    <source>
        <dbReference type="ARBA" id="ARBA00004651"/>
    </source>
</evidence>
<keyword evidence="10 12" id="KW-0472">Membrane</keyword>
<sequence length="501" mass="52657">MNYHKLSRDIQRLAGGPGNIRSHTNCMTRLRLDVADTGKVDIDGIKALDGVLGVVPGEQVQIVVGPGHAARLREVFDQTAGDAGSAALDINADPELTRSEADLAATTRAKVKSRQTTPIQRMFRHIGNIFVPIIPGFIACGLVTAIANIWKMFDPDIANNAWFLAFSGIGSILVGALYFIVGHNTAKEFGGAPIMGFLAGGVPYMTALGGIPAVIGADGTETSPAIPLTIPVFGDLAPGLGGIIGVIITAWLFAAIEKRVRKLVPAALDLFLVPVITLLLGAALCIFVVMPLSAILMRALTWLLVDFALKTGGIIGGFIMSTFFLPMVMLGIHQGLTPIHAELITDHGFTELLPILAMGGAGQVGMALAVLMRTKNDKLRDVVKSALPIGVLGIGEPLIYGVSLPLLRPFFTACLGAGFGGAFIAFGMQQSLFGAGALGLSGLLMIPVITAGKWLWYVGGWLIAVVMGAVLTYFFGYREADVERVYGDGGAVDLPVLNTMG</sequence>
<feature type="transmembrane region" description="Helical" evidence="12">
    <location>
        <begin position="162"/>
        <end position="181"/>
    </location>
</feature>
<accession>A0A1M4RZ90</accession>
<evidence type="ECO:0000313" key="15">
    <source>
        <dbReference type="EMBL" id="SHE25220.1"/>
    </source>
</evidence>
<feature type="transmembrane region" description="Helical" evidence="12">
    <location>
        <begin position="352"/>
        <end position="370"/>
    </location>
</feature>
<evidence type="ECO:0000256" key="2">
    <source>
        <dbReference type="ARBA" id="ARBA00022448"/>
    </source>
</evidence>
<dbReference type="GO" id="GO:0008982">
    <property type="term" value="F:protein-N(PI)-phosphohistidine-sugar phosphotransferase activity"/>
    <property type="evidence" value="ECO:0007669"/>
    <property type="project" value="InterPro"/>
</dbReference>
<name>A0A1M4RZ90_9ACTO</name>
<protein>
    <submittedName>
        <fullName evidence="15">Phosphotransferase system eiib cysteine phosphorylation site</fullName>
    </submittedName>
</protein>
<evidence type="ECO:0000256" key="10">
    <source>
        <dbReference type="ARBA" id="ARBA00023136"/>
    </source>
</evidence>
<evidence type="ECO:0000256" key="8">
    <source>
        <dbReference type="ARBA" id="ARBA00022777"/>
    </source>
</evidence>
<keyword evidence="9 12" id="KW-1133">Transmembrane helix</keyword>
<dbReference type="InterPro" id="IPR050558">
    <property type="entry name" value="PTS_Sugar-Specific_Components"/>
</dbReference>
<proteinExistence type="predicted"/>
<keyword evidence="7 12" id="KW-0812">Transmembrane</keyword>
<feature type="transmembrane region" description="Helical" evidence="12">
    <location>
        <begin position="455"/>
        <end position="475"/>
    </location>
</feature>
<dbReference type="PROSITE" id="PS51103">
    <property type="entry name" value="PTS_EIIC_TYPE_1"/>
    <property type="match status" value="1"/>
</dbReference>
<dbReference type="SUPFAM" id="SSF55604">
    <property type="entry name" value="Glucose permease domain IIB"/>
    <property type="match status" value="1"/>
</dbReference>
<dbReference type="STRING" id="1892869.ACGLYG10_1436"/>
<dbReference type="CDD" id="cd00212">
    <property type="entry name" value="PTS_IIB_glc"/>
    <property type="match status" value="1"/>
</dbReference>
<evidence type="ECO:0000256" key="4">
    <source>
        <dbReference type="ARBA" id="ARBA00022597"/>
    </source>
</evidence>
<dbReference type="EMBL" id="FQTT01000010">
    <property type="protein sequence ID" value="SHE25220.1"/>
    <property type="molecule type" value="Genomic_DNA"/>
</dbReference>
<feature type="transmembrane region" description="Helical" evidence="12">
    <location>
        <begin position="129"/>
        <end position="150"/>
    </location>
</feature>
<dbReference type="GO" id="GO:0016301">
    <property type="term" value="F:kinase activity"/>
    <property type="evidence" value="ECO:0007669"/>
    <property type="project" value="UniProtKB-KW"/>
</dbReference>
<dbReference type="InterPro" id="IPR036878">
    <property type="entry name" value="Glu_permease_IIB"/>
</dbReference>
<dbReference type="Proteomes" id="UP000184291">
    <property type="component" value="Unassembled WGS sequence"/>
</dbReference>
<evidence type="ECO:0000259" key="14">
    <source>
        <dbReference type="PROSITE" id="PS51103"/>
    </source>
</evidence>
<feature type="active site" description="Phosphocysteine intermediate; for EIIB activity" evidence="11">
    <location>
        <position position="26"/>
    </location>
</feature>
<evidence type="ECO:0000256" key="7">
    <source>
        <dbReference type="ARBA" id="ARBA00022692"/>
    </source>
</evidence>
<dbReference type="Pfam" id="PF00367">
    <property type="entry name" value="PTS_EIIB"/>
    <property type="match status" value="1"/>
</dbReference>
<feature type="transmembrane region" description="Helical" evidence="12">
    <location>
        <begin position="193"/>
        <end position="216"/>
    </location>
</feature>
<keyword evidence="2" id="KW-0813">Transport</keyword>
<evidence type="ECO:0000256" key="6">
    <source>
        <dbReference type="ARBA" id="ARBA00022683"/>
    </source>
</evidence>
<comment type="subcellular location">
    <subcellularLocation>
        <location evidence="1">Cell membrane</location>
        <topology evidence="1">Multi-pass membrane protein</topology>
    </subcellularLocation>
</comment>
<dbReference type="RefSeq" id="WP_073329744.1">
    <property type="nucleotide sequence ID" value="NZ_FQTT01000010.1"/>
</dbReference>
<evidence type="ECO:0000259" key="13">
    <source>
        <dbReference type="PROSITE" id="PS51098"/>
    </source>
</evidence>
<dbReference type="PANTHER" id="PTHR30175">
    <property type="entry name" value="PHOSPHOTRANSFERASE SYSTEM TRANSPORT PROTEIN"/>
    <property type="match status" value="1"/>
</dbReference>
<evidence type="ECO:0000313" key="16">
    <source>
        <dbReference type="Proteomes" id="UP000184291"/>
    </source>
</evidence>
<feature type="transmembrane region" description="Helical" evidence="12">
    <location>
        <begin position="406"/>
        <end position="425"/>
    </location>
</feature>
<feature type="transmembrane region" description="Helical" evidence="12">
    <location>
        <begin position="236"/>
        <end position="256"/>
    </location>
</feature>
<evidence type="ECO:0000256" key="9">
    <source>
        <dbReference type="ARBA" id="ARBA00022989"/>
    </source>
</evidence>
<dbReference type="PROSITE" id="PS51098">
    <property type="entry name" value="PTS_EIIB_TYPE_1"/>
    <property type="match status" value="1"/>
</dbReference>
<dbReference type="GO" id="GO:0090588">
    <property type="term" value="F:protein-phosphocysteine-N-acetylmuramate phosphotransferase system transporter activity"/>
    <property type="evidence" value="ECO:0007669"/>
    <property type="project" value="TreeGrafter"/>
</dbReference>
<evidence type="ECO:0000256" key="11">
    <source>
        <dbReference type="PROSITE-ProRule" id="PRU00421"/>
    </source>
</evidence>
<feature type="transmembrane region" description="Helical" evidence="12">
    <location>
        <begin position="312"/>
        <end position="332"/>
    </location>
</feature>
<dbReference type="OrthoDB" id="9797715at2"/>
<dbReference type="GO" id="GO:0009401">
    <property type="term" value="P:phosphoenolpyruvate-dependent sugar phosphotransferase system"/>
    <property type="evidence" value="ECO:0007669"/>
    <property type="project" value="UniProtKB-KW"/>
</dbReference>
<dbReference type="Pfam" id="PF02378">
    <property type="entry name" value="PTS_EIIC"/>
    <property type="match status" value="1"/>
</dbReference>
<dbReference type="InterPro" id="IPR013013">
    <property type="entry name" value="PTS_EIIC_1"/>
</dbReference>
<evidence type="ECO:0000256" key="5">
    <source>
        <dbReference type="ARBA" id="ARBA00022679"/>
    </source>
</evidence>
<evidence type="ECO:0000256" key="3">
    <source>
        <dbReference type="ARBA" id="ARBA00022475"/>
    </source>
</evidence>
<evidence type="ECO:0000256" key="12">
    <source>
        <dbReference type="SAM" id="Phobius"/>
    </source>
</evidence>
<keyword evidence="4" id="KW-0762">Sugar transport</keyword>
<gene>
    <name evidence="15" type="ORF">ACGLYG10_1436</name>
</gene>
<dbReference type="AlphaFoldDB" id="A0A1M4RZ90"/>
<dbReference type="InterPro" id="IPR001996">
    <property type="entry name" value="PTS_IIB_1"/>
</dbReference>
<keyword evidence="3" id="KW-1003">Cell membrane</keyword>
<organism evidence="15 16">
    <name type="scientific">Actinomyces glycerinitolerans</name>
    <dbReference type="NCBI Taxonomy" id="1892869"/>
    <lineage>
        <taxon>Bacteria</taxon>
        <taxon>Bacillati</taxon>
        <taxon>Actinomycetota</taxon>
        <taxon>Actinomycetes</taxon>
        <taxon>Actinomycetales</taxon>
        <taxon>Actinomycetaceae</taxon>
        <taxon>Actinomyces</taxon>
    </lineage>
</organism>
<feature type="transmembrane region" description="Helical" evidence="12">
    <location>
        <begin position="263"/>
        <end position="280"/>
    </location>
</feature>
<feature type="domain" description="PTS EIIB type-1" evidence="13">
    <location>
        <begin position="4"/>
        <end position="86"/>
    </location>
</feature>
<keyword evidence="5 15" id="KW-0808">Transferase</keyword>
<reference evidence="16" key="1">
    <citation type="submission" date="2016-09" db="EMBL/GenBank/DDBJ databases">
        <authorList>
            <person name="Strepis N."/>
        </authorList>
    </citation>
    <scope>NUCLEOTIDE SEQUENCE [LARGE SCALE GENOMIC DNA]</scope>
</reference>
<dbReference type="PANTHER" id="PTHR30175:SF3">
    <property type="entry name" value="PTS SYSTEM N-ACETYLMURAMIC ACID-SPECIFIC EIIBC COMPONENT"/>
    <property type="match status" value="1"/>
</dbReference>
<dbReference type="Gene3D" id="3.30.1360.60">
    <property type="entry name" value="Glucose permease domain IIB"/>
    <property type="match status" value="1"/>
</dbReference>
<dbReference type="InterPro" id="IPR003352">
    <property type="entry name" value="PTS_EIIC"/>
</dbReference>
<keyword evidence="16" id="KW-1185">Reference proteome</keyword>
<dbReference type="GO" id="GO:0005886">
    <property type="term" value="C:plasma membrane"/>
    <property type="evidence" value="ECO:0007669"/>
    <property type="project" value="UniProtKB-SubCell"/>
</dbReference>